<accession>A0A177ARZ8</accession>
<proteinExistence type="predicted"/>
<dbReference type="EMBL" id="LWCA01001634">
    <property type="protein sequence ID" value="OAF64755.1"/>
    <property type="molecule type" value="Genomic_DNA"/>
</dbReference>
<dbReference type="AlphaFoldDB" id="A0A177ARZ8"/>
<comment type="caution">
    <text evidence="1">The sequence shown here is derived from an EMBL/GenBank/DDBJ whole genome shotgun (WGS) entry which is preliminary data.</text>
</comment>
<name>A0A177ARZ8_9BILA</name>
<sequence length="66" mass="7305">MSSQGNTLCKRFVCSLASSAAPNNFEIGKSTISKRSSVGRPKSYLTFKNIQNCQVHFQNSPTYLCQ</sequence>
<dbReference type="Proteomes" id="UP000078046">
    <property type="component" value="Unassembled WGS sequence"/>
</dbReference>
<keyword evidence="2" id="KW-1185">Reference proteome</keyword>
<gene>
    <name evidence="1" type="ORF">A3Q56_07533</name>
</gene>
<protein>
    <submittedName>
        <fullName evidence="1">Uncharacterized protein</fullName>
    </submittedName>
</protein>
<organism evidence="1 2">
    <name type="scientific">Intoshia linei</name>
    <dbReference type="NCBI Taxonomy" id="1819745"/>
    <lineage>
        <taxon>Eukaryota</taxon>
        <taxon>Metazoa</taxon>
        <taxon>Spiralia</taxon>
        <taxon>Lophotrochozoa</taxon>
        <taxon>Mesozoa</taxon>
        <taxon>Orthonectida</taxon>
        <taxon>Rhopaluridae</taxon>
        <taxon>Intoshia</taxon>
    </lineage>
</organism>
<reference evidence="1 2" key="1">
    <citation type="submission" date="2016-04" db="EMBL/GenBank/DDBJ databases">
        <title>The genome of Intoshia linei affirms orthonectids as highly simplified spiralians.</title>
        <authorList>
            <person name="Mikhailov K.V."/>
            <person name="Slusarev G.S."/>
            <person name="Nikitin M.A."/>
            <person name="Logacheva M.D."/>
            <person name="Penin A."/>
            <person name="Aleoshin V."/>
            <person name="Panchin Y.V."/>
        </authorList>
    </citation>
    <scope>NUCLEOTIDE SEQUENCE [LARGE SCALE GENOMIC DNA]</scope>
    <source>
        <strain evidence="1">Intl2013</strain>
        <tissue evidence="1">Whole animal</tissue>
    </source>
</reference>
<evidence type="ECO:0000313" key="1">
    <source>
        <dbReference type="EMBL" id="OAF64755.1"/>
    </source>
</evidence>
<evidence type="ECO:0000313" key="2">
    <source>
        <dbReference type="Proteomes" id="UP000078046"/>
    </source>
</evidence>